<proteinExistence type="predicted"/>
<evidence type="ECO:0000256" key="1">
    <source>
        <dbReference type="SAM" id="MobiDB-lite"/>
    </source>
</evidence>
<organism evidence="2 3">
    <name type="scientific">Tuber melanosporum (strain Mel28)</name>
    <name type="common">Perigord black truffle</name>
    <dbReference type="NCBI Taxonomy" id="656061"/>
    <lineage>
        <taxon>Eukaryota</taxon>
        <taxon>Fungi</taxon>
        <taxon>Dikarya</taxon>
        <taxon>Ascomycota</taxon>
        <taxon>Pezizomycotina</taxon>
        <taxon>Pezizomycetes</taxon>
        <taxon>Pezizales</taxon>
        <taxon>Tuberaceae</taxon>
        <taxon>Tuber</taxon>
    </lineage>
</organism>
<dbReference type="GeneID" id="9182911"/>
<dbReference type="HOGENOM" id="CLU_2428661_0_0_1"/>
<sequence length="91" mass="10614">MKMKLDNNTPMQSKVSMIHDLSYIPYCVPSHHHFHKNQAPTPASKQANKQREEGGKTKPSETEWHQKIQKIQNRNKSENSHTVSSRKHTLR</sequence>
<feature type="compositionally biased region" description="Polar residues" evidence="1">
    <location>
        <begin position="38"/>
        <end position="47"/>
    </location>
</feature>
<accession>D5G9G7</accession>
<reference evidence="2 3" key="1">
    <citation type="journal article" date="2010" name="Nature">
        <title>Perigord black truffle genome uncovers evolutionary origins and mechanisms of symbiosis.</title>
        <authorList>
            <person name="Martin F."/>
            <person name="Kohler A."/>
            <person name="Murat C."/>
            <person name="Balestrini R."/>
            <person name="Coutinho P.M."/>
            <person name="Jaillon O."/>
            <person name="Montanini B."/>
            <person name="Morin E."/>
            <person name="Noel B."/>
            <person name="Percudani R."/>
            <person name="Porcel B."/>
            <person name="Rubini A."/>
            <person name="Amicucci A."/>
            <person name="Amselem J."/>
            <person name="Anthouard V."/>
            <person name="Arcioni S."/>
            <person name="Artiguenave F."/>
            <person name="Aury J.M."/>
            <person name="Ballario P."/>
            <person name="Bolchi A."/>
            <person name="Brenna A."/>
            <person name="Brun A."/>
            <person name="Buee M."/>
            <person name="Cantarel B."/>
            <person name="Chevalier G."/>
            <person name="Couloux A."/>
            <person name="Da Silva C."/>
            <person name="Denoeud F."/>
            <person name="Duplessis S."/>
            <person name="Ghignone S."/>
            <person name="Hilselberger B."/>
            <person name="Iotti M."/>
            <person name="Marcais B."/>
            <person name="Mello A."/>
            <person name="Miranda M."/>
            <person name="Pacioni G."/>
            <person name="Quesneville H."/>
            <person name="Riccioni C."/>
            <person name="Ruotolo R."/>
            <person name="Splivallo R."/>
            <person name="Stocchi V."/>
            <person name="Tisserant E."/>
            <person name="Viscomi A.R."/>
            <person name="Zambonelli A."/>
            <person name="Zampieri E."/>
            <person name="Henrissat B."/>
            <person name="Lebrun M.H."/>
            <person name="Paolocci F."/>
            <person name="Bonfante P."/>
            <person name="Ottonello S."/>
            <person name="Wincker P."/>
        </authorList>
    </citation>
    <scope>NUCLEOTIDE SEQUENCE [LARGE SCALE GENOMIC DNA]</scope>
    <source>
        <strain evidence="2 3">Mel28</strain>
    </source>
</reference>
<evidence type="ECO:0000313" key="3">
    <source>
        <dbReference type="Proteomes" id="UP000006911"/>
    </source>
</evidence>
<protein>
    <submittedName>
        <fullName evidence="2">(Perigord truffle) hypothetical protein</fullName>
    </submittedName>
</protein>
<gene>
    <name evidence="2" type="ORF">GSTUM_00003393001</name>
</gene>
<dbReference type="EMBL" id="FN430061">
    <property type="protein sequence ID" value="CAZ81160.1"/>
    <property type="molecule type" value="Genomic_DNA"/>
</dbReference>
<feature type="region of interest" description="Disordered" evidence="1">
    <location>
        <begin position="31"/>
        <end position="91"/>
    </location>
</feature>
<dbReference type="RefSeq" id="XP_002836969.1">
    <property type="nucleotide sequence ID" value="XM_002836923.1"/>
</dbReference>
<dbReference type="KEGG" id="tml:GSTUM_00003393001"/>
<dbReference type="AlphaFoldDB" id="D5G9G7"/>
<dbReference type="Proteomes" id="UP000006911">
    <property type="component" value="Unassembled WGS sequence"/>
</dbReference>
<dbReference type="InParanoid" id="D5G9G7"/>
<keyword evidence="3" id="KW-1185">Reference proteome</keyword>
<evidence type="ECO:0000313" key="2">
    <source>
        <dbReference type="EMBL" id="CAZ81160.1"/>
    </source>
</evidence>
<name>D5G9G7_TUBMM</name>
<feature type="compositionally biased region" description="Basic and acidic residues" evidence="1">
    <location>
        <begin position="49"/>
        <end position="66"/>
    </location>
</feature>